<dbReference type="InterPro" id="IPR025857">
    <property type="entry name" value="MacB_PCD"/>
</dbReference>
<evidence type="ECO:0000256" key="6">
    <source>
        <dbReference type="ARBA" id="ARBA00023136"/>
    </source>
</evidence>
<evidence type="ECO:0000259" key="8">
    <source>
        <dbReference type="Pfam" id="PF02687"/>
    </source>
</evidence>
<keyword evidence="4 7" id="KW-0812">Transmembrane</keyword>
<dbReference type="AlphaFoldDB" id="A0A6L7HV91"/>
<evidence type="ECO:0000313" key="10">
    <source>
        <dbReference type="EMBL" id="MXR68246.1"/>
    </source>
</evidence>
<dbReference type="GO" id="GO:0044874">
    <property type="term" value="P:lipoprotein localization to outer membrane"/>
    <property type="evidence" value="ECO:0007669"/>
    <property type="project" value="TreeGrafter"/>
</dbReference>
<keyword evidence="6 7" id="KW-0472">Membrane</keyword>
<evidence type="ECO:0000259" key="9">
    <source>
        <dbReference type="Pfam" id="PF12704"/>
    </source>
</evidence>
<dbReference type="Pfam" id="PF12704">
    <property type="entry name" value="MacB_PCD"/>
    <property type="match status" value="1"/>
</dbReference>
<keyword evidence="3" id="KW-1003">Cell membrane</keyword>
<feature type="domain" description="ABC3 transporter permease C-terminal" evidence="8">
    <location>
        <begin position="267"/>
        <end position="392"/>
    </location>
</feature>
<dbReference type="InterPro" id="IPR051447">
    <property type="entry name" value="Lipoprotein-release_system"/>
</dbReference>
<feature type="transmembrane region" description="Helical" evidence="7">
    <location>
        <begin position="308"/>
        <end position="340"/>
    </location>
</feature>
<protein>
    <submittedName>
        <fullName evidence="10">FtsX-like permease family protein</fullName>
    </submittedName>
</protein>
<keyword evidence="5 7" id="KW-1133">Transmembrane helix</keyword>
<feature type="transmembrane region" description="Helical" evidence="7">
    <location>
        <begin position="266"/>
        <end position="287"/>
    </location>
</feature>
<dbReference type="Proteomes" id="UP000474778">
    <property type="component" value="Unassembled WGS sequence"/>
</dbReference>
<dbReference type="RefSeq" id="WP_160794398.1">
    <property type="nucleotide sequence ID" value="NZ_WRPA01000004.1"/>
</dbReference>
<comment type="similarity">
    <text evidence="2">Belongs to the ABC-4 integral membrane protein family. LolC/E subfamily.</text>
</comment>
<accession>A0A6L7HV91</accession>
<comment type="caution">
    <text evidence="10">The sequence shown here is derived from an EMBL/GenBank/DDBJ whole genome shotgun (WGS) entry which is preliminary data.</text>
</comment>
<organism evidence="10 11">
    <name type="scientific">Shewanella insulae</name>
    <dbReference type="NCBI Taxonomy" id="2681496"/>
    <lineage>
        <taxon>Bacteria</taxon>
        <taxon>Pseudomonadati</taxon>
        <taxon>Pseudomonadota</taxon>
        <taxon>Gammaproteobacteria</taxon>
        <taxon>Alteromonadales</taxon>
        <taxon>Shewanellaceae</taxon>
        <taxon>Shewanella</taxon>
    </lineage>
</organism>
<sequence length="410" mass="45277">MLIKLAWRNLWRQKRRTLLTAFALALALFLSLFMRSMQEGSYEHNIDNSARFSTGLIQLQSPEYATTESIEDLLPGDDDFIAPAKALPHISYALPRIESFLLASSEERSKGVLVYGVRPQLESDYSGIEDKLVAGRYLTPGAQQVLLGQGLAEYLKLGVGDELVLYGQGYHGQTAAGVYPIAGILHFPLAQLDNQLVYMPLSAAQGLFSTGKQVTAWVLHSDNLDEVAPLTERLSALYGDRVKVRDWQSLAPEMAQQIALDRAGGLFMICLLYLIVGFALFATILMMTLERRREFGVMLATGMARLTLLRLVMFESLLIAALGTALGLGVSGVVIGYFYYHPISLTGETARMMLEMGWEPVMPMKVSLALVRNQVIIILSLMALCLIYPLWRTQHLVVVAALKGGDDDQG</sequence>
<name>A0A6L7HV91_9GAMM</name>
<dbReference type="PANTHER" id="PTHR30489">
    <property type="entry name" value="LIPOPROTEIN-RELEASING SYSTEM TRANSMEMBRANE PROTEIN LOLE"/>
    <property type="match status" value="1"/>
</dbReference>
<evidence type="ECO:0000256" key="7">
    <source>
        <dbReference type="SAM" id="Phobius"/>
    </source>
</evidence>
<feature type="domain" description="MacB-like periplasmic core" evidence="9">
    <location>
        <begin position="17"/>
        <end position="224"/>
    </location>
</feature>
<evidence type="ECO:0000256" key="3">
    <source>
        <dbReference type="ARBA" id="ARBA00022475"/>
    </source>
</evidence>
<dbReference type="PANTHER" id="PTHR30489:SF0">
    <property type="entry name" value="LIPOPROTEIN-RELEASING SYSTEM TRANSMEMBRANE PROTEIN LOLE"/>
    <property type="match status" value="1"/>
</dbReference>
<dbReference type="EMBL" id="WRPA01000004">
    <property type="protein sequence ID" value="MXR68246.1"/>
    <property type="molecule type" value="Genomic_DNA"/>
</dbReference>
<dbReference type="InterPro" id="IPR003838">
    <property type="entry name" value="ABC3_permease_C"/>
</dbReference>
<evidence type="ECO:0000256" key="1">
    <source>
        <dbReference type="ARBA" id="ARBA00004651"/>
    </source>
</evidence>
<keyword evidence="11" id="KW-1185">Reference proteome</keyword>
<proteinExistence type="inferred from homology"/>
<reference evidence="10 11" key="1">
    <citation type="submission" date="2019-12" db="EMBL/GenBank/DDBJ databases">
        <title>Shewanella insulae sp. nov., isolated from a tidal flat.</title>
        <authorList>
            <person name="Yoon J.-H."/>
        </authorList>
    </citation>
    <scope>NUCLEOTIDE SEQUENCE [LARGE SCALE GENOMIC DNA]</scope>
    <source>
        <strain evidence="10 11">JBTF-M18</strain>
    </source>
</reference>
<dbReference type="Pfam" id="PF02687">
    <property type="entry name" value="FtsX"/>
    <property type="match status" value="1"/>
</dbReference>
<comment type="subcellular location">
    <subcellularLocation>
        <location evidence="1">Cell membrane</location>
        <topology evidence="1">Multi-pass membrane protein</topology>
    </subcellularLocation>
</comment>
<gene>
    <name evidence="10" type="ORF">GNT65_06100</name>
</gene>
<evidence type="ECO:0000256" key="5">
    <source>
        <dbReference type="ARBA" id="ARBA00022989"/>
    </source>
</evidence>
<evidence type="ECO:0000256" key="2">
    <source>
        <dbReference type="ARBA" id="ARBA00005236"/>
    </source>
</evidence>
<feature type="transmembrane region" description="Helical" evidence="7">
    <location>
        <begin position="370"/>
        <end position="391"/>
    </location>
</feature>
<evidence type="ECO:0000256" key="4">
    <source>
        <dbReference type="ARBA" id="ARBA00022692"/>
    </source>
</evidence>
<evidence type="ECO:0000313" key="11">
    <source>
        <dbReference type="Proteomes" id="UP000474778"/>
    </source>
</evidence>
<dbReference type="GO" id="GO:0098797">
    <property type="term" value="C:plasma membrane protein complex"/>
    <property type="evidence" value="ECO:0007669"/>
    <property type="project" value="TreeGrafter"/>
</dbReference>